<comment type="caution">
    <text evidence="4">The sequence shown here is derived from an EMBL/GenBank/DDBJ whole genome shotgun (WGS) entry which is preliminary data.</text>
</comment>
<dbReference type="GO" id="GO:0050568">
    <property type="term" value="F:protein-glutamine glutaminase activity"/>
    <property type="evidence" value="ECO:0007669"/>
    <property type="project" value="UniProtKB-UniRule"/>
</dbReference>
<accession>A0A3M4LV68</accession>
<evidence type="ECO:0000256" key="1">
    <source>
        <dbReference type="ARBA" id="ARBA00022500"/>
    </source>
</evidence>
<dbReference type="HAMAP" id="MF_01440">
    <property type="entry name" value="CheD"/>
    <property type="match status" value="1"/>
</dbReference>
<evidence type="ECO:0000256" key="2">
    <source>
        <dbReference type="ARBA" id="ARBA00022801"/>
    </source>
</evidence>
<keyword evidence="2 3" id="KW-0378">Hydrolase</keyword>
<dbReference type="AlphaFoldDB" id="A0A3M4LV68"/>
<organism evidence="4 5">
    <name type="scientific">Pseudomonas cichorii</name>
    <dbReference type="NCBI Taxonomy" id="36746"/>
    <lineage>
        <taxon>Bacteria</taxon>
        <taxon>Pseudomonadati</taxon>
        <taxon>Pseudomonadota</taxon>
        <taxon>Gammaproteobacteria</taxon>
        <taxon>Pseudomonadales</taxon>
        <taxon>Pseudomonadaceae</taxon>
        <taxon>Pseudomonas</taxon>
    </lineage>
</organism>
<dbReference type="PANTHER" id="PTHR35147">
    <property type="entry name" value="CHEMORECEPTOR GLUTAMINE DEAMIDASE CHED-RELATED"/>
    <property type="match status" value="1"/>
</dbReference>
<name>A0A3M4LV68_PSECI</name>
<reference evidence="4 5" key="1">
    <citation type="submission" date="2018-08" db="EMBL/GenBank/DDBJ databases">
        <title>Recombination of ecologically and evolutionarily significant loci maintains genetic cohesion in the Pseudomonas syringae species complex.</title>
        <authorList>
            <person name="Dillon M."/>
            <person name="Thakur S."/>
            <person name="Almeida R.N.D."/>
            <person name="Weir B.S."/>
            <person name="Guttman D.S."/>
        </authorList>
    </citation>
    <scope>NUCLEOTIDE SEQUENCE [LARGE SCALE GENOMIC DNA]</scope>
    <source>
        <strain evidence="4 5">ICMP 3353</strain>
    </source>
</reference>
<dbReference type="PANTHER" id="PTHR35147:SF3">
    <property type="entry name" value="CHEMORECEPTOR GLUTAMINE DEAMIDASE CHED 1-RELATED"/>
    <property type="match status" value="1"/>
</dbReference>
<dbReference type="InterPro" id="IPR038592">
    <property type="entry name" value="CheD-like_sf"/>
</dbReference>
<protein>
    <recommendedName>
        <fullName evidence="3">Probable chemoreceptor glutamine deamidase CheD</fullName>
        <ecNumber evidence="3">3.5.1.44</ecNumber>
    </recommendedName>
</protein>
<evidence type="ECO:0000313" key="5">
    <source>
        <dbReference type="Proteomes" id="UP000277236"/>
    </source>
</evidence>
<sequence length="176" mass="20040">MSVNQPIFLRPGDYFFGRHDGPVTTLLGSCVSIILWHPRWRLLGVSHYVLPRDPTGSYNQAPANDHDTRYGDAVFKRMHADMVRHGTNPSEYRKGIFGGGSLSRFEGNSLRRIGHTNSDFARKQFSLRHWAVDLCDLNGEHYRRLQIDGLSGRIDCQRNEVTLPVMQHSRTGGHIL</sequence>
<dbReference type="InterPro" id="IPR011324">
    <property type="entry name" value="Cytotoxic_necrot_fac-like_cat"/>
</dbReference>
<comment type="function">
    <text evidence="3">Probably deamidates glutamine residues to glutamate on methyl-accepting chemotaxis receptors (MCPs), playing an important role in chemotaxis.</text>
</comment>
<comment type="catalytic activity">
    <reaction evidence="3">
        <text>L-glutaminyl-[protein] + H2O = L-glutamyl-[protein] + NH4(+)</text>
        <dbReference type="Rhea" id="RHEA:16441"/>
        <dbReference type="Rhea" id="RHEA-COMP:10207"/>
        <dbReference type="Rhea" id="RHEA-COMP:10208"/>
        <dbReference type="ChEBI" id="CHEBI:15377"/>
        <dbReference type="ChEBI" id="CHEBI:28938"/>
        <dbReference type="ChEBI" id="CHEBI:29973"/>
        <dbReference type="ChEBI" id="CHEBI:30011"/>
        <dbReference type="EC" id="3.5.1.44"/>
    </reaction>
</comment>
<dbReference type="Pfam" id="PF03975">
    <property type="entry name" value="CheD"/>
    <property type="match status" value="1"/>
</dbReference>
<proteinExistence type="inferred from homology"/>
<dbReference type="RefSeq" id="WP_122316454.1">
    <property type="nucleotide sequence ID" value="NZ_RBRE01000052.1"/>
</dbReference>
<comment type="similarity">
    <text evidence="3">Belongs to the CheD family.</text>
</comment>
<keyword evidence="1 3" id="KW-0145">Chemotaxis</keyword>
<dbReference type="OrthoDB" id="9807202at2"/>
<dbReference type="SUPFAM" id="SSF64438">
    <property type="entry name" value="CNF1/YfiH-like putative cysteine hydrolases"/>
    <property type="match status" value="1"/>
</dbReference>
<dbReference type="Proteomes" id="UP000277236">
    <property type="component" value="Unassembled WGS sequence"/>
</dbReference>
<gene>
    <name evidence="3" type="primary">cheD</name>
    <name evidence="4" type="ORF">ALQ04_00662</name>
</gene>
<dbReference type="InterPro" id="IPR005659">
    <property type="entry name" value="Chemorcpt_Glu_NH3ase_CheD"/>
</dbReference>
<dbReference type="EMBL" id="RBRE01000052">
    <property type="protein sequence ID" value="RMQ45409.1"/>
    <property type="molecule type" value="Genomic_DNA"/>
</dbReference>
<dbReference type="EC" id="3.5.1.44" evidence="3"/>
<evidence type="ECO:0000313" key="4">
    <source>
        <dbReference type="EMBL" id="RMQ45409.1"/>
    </source>
</evidence>
<dbReference type="CDD" id="cd16352">
    <property type="entry name" value="CheD"/>
    <property type="match status" value="1"/>
</dbReference>
<dbReference type="Gene3D" id="3.30.1330.200">
    <property type="match status" value="1"/>
</dbReference>
<evidence type="ECO:0000256" key="3">
    <source>
        <dbReference type="HAMAP-Rule" id="MF_01440"/>
    </source>
</evidence>
<dbReference type="GO" id="GO:0006935">
    <property type="term" value="P:chemotaxis"/>
    <property type="evidence" value="ECO:0007669"/>
    <property type="project" value="UniProtKB-UniRule"/>
</dbReference>